<dbReference type="EC" id="3.1.3.3" evidence="4"/>
<keyword evidence="10" id="KW-0718">Serine biosynthesis</keyword>
<keyword evidence="7" id="KW-0479">Metal-binding</keyword>
<dbReference type="SFLD" id="SFLDG01136">
    <property type="entry name" value="C1.6:_Phosphoserine_Phosphatas"/>
    <property type="match status" value="1"/>
</dbReference>
<evidence type="ECO:0000256" key="9">
    <source>
        <dbReference type="ARBA" id="ARBA00022842"/>
    </source>
</evidence>
<comment type="pathway">
    <text evidence="2">Amino-acid biosynthesis; L-serine biosynthesis; L-serine from 3-phospho-D-glycerate: step 3/3.</text>
</comment>
<evidence type="ECO:0000256" key="1">
    <source>
        <dbReference type="ARBA" id="ARBA00001946"/>
    </source>
</evidence>
<dbReference type="Pfam" id="PF12710">
    <property type="entry name" value="HAD"/>
    <property type="match status" value="1"/>
</dbReference>
<dbReference type="RefSeq" id="WP_231057839.1">
    <property type="nucleotide sequence ID" value="NZ_JAJNOC010000002.1"/>
</dbReference>
<name>A0ABS8Q457_9BURK</name>
<evidence type="ECO:0000256" key="3">
    <source>
        <dbReference type="ARBA" id="ARBA00009184"/>
    </source>
</evidence>
<evidence type="ECO:0000256" key="2">
    <source>
        <dbReference type="ARBA" id="ARBA00005135"/>
    </source>
</evidence>
<dbReference type="InterPro" id="IPR004469">
    <property type="entry name" value="PSP"/>
</dbReference>
<protein>
    <recommendedName>
        <fullName evidence="5">Phosphoserine phosphatase</fullName>
        <ecNumber evidence="4">3.1.3.3</ecNumber>
    </recommendedName>
    <alternativeName>
        <fullName evidence="11">O-phosphoserine phosphohydrolase</fullName>
    </alternativeName>
</protein>
<dbReference type="Pfam" id="PF13284">
    <property type="entry name" value="DUF4072"/>
    <property type="match status" value="1"/>
</dbReference>
<evidence type="ECO:0000256" key="4">
    <source>
        <dbReference type="ARBA" id="ARBA00012640"/>
    </source>
</evidence>
<comment type="cofactor">
    <cofactor evidence="1">
        <name>Mg(2+)</name>
        <dbReference type="ChEBI" id="CHEBI:18420"/>
    </cofactor>
</comment>
<dbReference type="InterPro" id="IPR025138">
    <property type="entry name" value="DUF4072"/>
</dbReference>
<keyword evidence="8 15" id="KW-0378">Hydrolase</keyword>
<gene>
    <name evidence="15" type="primary">serB</name>
    <name evidence="15" type="ORF">LQ564_09405</name>
</gene>
<dbReference type="PANTHER" id="PTHR43344:SF2">
    <property type="entry name" value="PHOSPHOSERINE PHOSPHATASE"/>
    <property type="match status" value="1"/>
</dbReference>
<dbReference type="SUPFAM" id="SSF56784">
    <property type="entry name" value="HAD-like"/>
    <property type="match status" value="1"/>
</dbReference>
<dbReference type="PANTHER" id="PTHR43344">
    <property type="entry name" value="PHOSPHOSERINE PHOSPHATASE"/>
    <property type="match status" value="1"/>
</dbReference>
<evidence type="ECO:0000256" key="12">
    <source>
        <dbReference type="ARBA" id="ARBA00048138"/>
    </source>
</evidence>
<evidence type="ECO:0000259" key="14">
    <source>
        <dbReference type="Pfam" id="PF13284"/>
    </source>
</evidence>
<feature type="domain" description="DUF4072" evidence="14">
    <location>
        <begin position="5"/>
        <end position="49"/>
    </location>
</feature>
<evidence type="ECO:0000256" key="7">
    <source>
        <dbReference type="ARBA" id="ARBA00022723"/>
    </source>
</evidence>
<dbReference type="Gene3D" id="3.30.70.2020">
    <property type="match status" value="1"/>
</dbReference>
<dbReference type="SFLD" id="SFLDF00029">
    <property type="entry name" value="phosphoserine_phosphatase"/>
    <property type="match status" value="1"/>
</dbReference>
<evidence type="ECO:0000256" key="13">
    <source>
        <dbReference type="ARBA" id="ARBA00048523"/>
    </source>
</evidence>
<dbReference type="SFLD" id="SFLDG01137">
    <property type="entry name" value="C1.6.1:_Phosphoserine_Phosphat"/>
    <property type="match status" value="1"/>
</dbReference>
<evidence type="ECO:0000256" key="6">
    <source>
        <dbReference type="ARBA" id="ARBA00022605"/>
    </source>
</evidence>
<comment type="catalytic activity">
    <reaction evidence="13">
        <text>O-phospho-D-serine + H2O = D-serine + phosphate</text>
        <dbReference type="Rhea" id="RHEA:24873"/>
        <dbReference type="ChEBI" id="CHEBI:15377"/>
        <dbReference type="ChEBI" id="CHEBI:35247"/>
        <dbReference type="ChEBI" id="CHEBI:43474"/>
        <dbReference type="ChEBI" id="CHEBI:58680"/>
        <dbReference type="EC" id="3.1.3.3"/>
    </reaction>
</comment>
<dbReference type="InterPro" id="IPR050582">
    <property type="entry name" value="HAD-like_SerB"/>
</dbReference>
<keyword evidence="9" id="KW-0460">Magnesium</keyword>
<evidence type="ECO:0000313" key="15">
    <source>
        <dbReference type="EMBL" id="MCD2516524.1"/>
    </source>
</evidence>
<proteinExistence type="inferred from homology"/>
<dbReference type="InterPro" id="IPR023214">
    <property type="entry name" value="HAD_sf"/>
</dbReference>
<dbReference type="Gene3D" id="3.40.50.1000">
    <property type="entry name" value="HAD superfamily/HAD-like"/>
    <property type="match status" value="1"/>
</dbReference>
<evidence type="ECO:0000256" key="11">
    <source>
        <dbReference type="ARBA" id="ARBA00031693"/>
    </source>
</evidence>
<dbReference type="Proteomes" id="UP001179361">
    <property type="component" value="Unassembled WGS sequence"/>
</dbReference>
<organism evidence="15 16">
    <name type="scientific">Massilia phyllostachyos</name>
    <dbReference type="NCBI Taxonomy" id="2898585"/>
    <lineage>
        <taxon>Bacteria</taxon>
        <taxon>Pseudomonadati</taxon>
        <taxon>Pseudomonadota</taxon>
        <taxon>Betaproteobacteria</taxon>
        <taxon>Burkholderiales</taxon>
        <taxon>Oxalobacteraceae</taxon>
        <taxon>Telluria group</taxon>
        <taxon>Massilia</taxon>
    </lineage>
</organism>
<comment type="similarity">
    <text evidence="3">Belongs to the HAD-like hydrolase superfamily. SerB family.</text>
</comment>
<comment type="catalytic activity">
    <reaction evidence="12">
        <text>O-phospho-L-serine + H2O = L-serine + phosphate</text>
        <dbReference type="Rhea" id="RHEA:21208"/>
        <dbReference type="ChEBI" id="CHEBI:15377"/>
        <dbReference type="ChEBI" id="CHEBI:33384"/>
        <dbReference type="ChEBI" id="CHEBI:43474"/>
        <dbReference type="ChEBI" id="CHEBI:57524"/>
        <dbReference type="EC" id="3.1.3.3"/>
    </reaction>
</comment>
<evidence type="ECO:0000313" key="16">
    <source>
        <dbReference type="Proteomes" id="UP001179361"/>
    </source>
</evidence>
<dbReference type="NCBIfam" id="TIGR00338">
    <property type="entry name" value="serB"/>
    <property type="match status" value="1"/>
</dbReference>
<evidence type="ECO:0000256" key="5">
    <source>
        <dbReference type="ARBA" id="ARBA00015196"/>
    </source>
</evidence>
<evidence type="ECO:0000256" key="8">
    <source>
        <dbReference type="ARBA" id="ARBA00022801"/>
    </source>
</evidence>
<dbReference type="EMBL" id="JAJNOC010000002">
    <property type="protein sequence ID" value="MCD2516524.1"/>
    <property type="molecule type" value="Genomic_DNA"/>
</dbReference>
<evidence type="ECO:0000256" key="10">
    <source>
        <dbReference type="ARBA" id="ARBA00023299"/>
    </source>
</evidence>
<comment type="caution">
    <text evidence="15">The sequence shown here is derived from an EMBL/GenBank/DDBJ whole genome shotgun (WGS) entry which is preliminary data.</text>
</comment>
<dbReference type="Gene3D" id="1.10.150.210">
    <property type="entry name" value="Phosphoserine phosphatase, domain 2"/>
    <property type="match status" value="1"/>
</dbReference>
<reference evidence="15" key="1">
    <citation type="submission" date="2021-11" db="EMBL/GenBank/DDBJ databases">
        <title>The complete genome of Massilia sp sp. G4R7.</title>
        <authorList>
            <person name="Liu L."/>
            <person name="Yue J."/>
            <person name="Yuan J."/>
            <person name="Yang F."/>
            <person name="Li L."/>
        </authorList>
    </citation>
    <scope>NUCLEOTIDE SEQUENCE</scope>
    <source>
        <strain evidence="15">G4R7</strain>
    </source>
</reference>
<dbReference type="SFLD" id="SFLDS00003">
    <property type="entry name" value="Haloacid_Dehalogenase"/>
    <property type="match status" value="1"/>
</dbReference>
<keyword evidence="6" id="KW-0028">Amino-acid biosynthesis</keyword>
<dbReference type="GO" id="GO:0016787">
    <property type="term" value="F:hydrolase activity"/>
    <property type="evidence" value="ECO:0007669"/>
    <property type="project" value="UniProtKB-KW"/>
</dbReference>
<keyword evidence="16" id="KW-1185">Reference proteome</keyword>
<dbReference type="InterPro" id="IPR036412">
    <property type="entry name" value="HAD-like_sf"/>
</dbReference>
<accession>A0ABS8Q457</accession>
<sequence>MTKNLVLQGPQASPETLERLARLAQPARIQALGAHALRCEDVAFTPELKERIDAAAYEAGVDACFIAAGTQLADFGLVAMDMDSTLITIECIDEIADMQGLKPQVAEITEAAMRGELDFAASLTRRVALLEGLEASALQRVYDERLRISPGGEAMLAAVQAAGLKTLLVSGGFTFFTDRLKERLKLDFTHANVLEVADGKLTGRVAGGIVDAEEKRRTVERVCARMDIAPSRAIVMGDGANDLRMMGVAGLSLAFRAKPVVRAQASVALNFSGLDGLLNIIA</sequence>
<dbReference type="NCBIfam" id="TIGR01488">
    <property type="entry name" value="HAD-SF-IB"/>
    <property type="match status" value="1"/>
</dbReference>